<dbReference type="Proteomes" id="UP000887566">
    <property type="component" value="Unplaced"/>
</dbReference>
<dbReference type="AlphaFoldDB" id="A0A914WNY3"/>
<name>A0A914WNY3_9BILA</name>
<sequence length="673" mass="75713">MANKKQQAEVNHLYTTHYMRAVNGLLTAVGNEIHKEASLSTRRELKRCIASIAKDDPNPQKSEAKCLMLAYSMLDKEKSGINWVGAFGVRRMKRQTKRLTRFSKNGSQLNGRPLKVIDFTKQQYVRFRSRVGQRATPTQGISFAYQQATVEATTTTTELPTSTSNNVPTFQRPSDDAARLVGSAERAGERVVVHHMGSMPNLMGGEATTKSPLAAAANFAAKMLRGDDTGNQTWKETYEKVKELDHQMKTMKQIENENRALDNVLREKSSFALAKTDEEVLGPDDDKNPLKEVQDMDAIIDGLHASEKENLEFLSPKFAPLMPPDGTQKKKLFSPTLFSFYKDENDPNSIASVPDLMNATGFKTEDRDAVLDLIMEASGARFQVEKTLEGVAGLADWQDIAKSMIEANLRMNSTWMKLLSSLTKHQQFELDTKGFSFAHPKQLRDMHHEDDSYYKDVPDIQCDIPLDEYERYDEHDRKHLLRRMVGQVARDTEPEMSAAMRSWPRRMKQRILKPFIFSTQILMPSVLSYIILSPTMFVASILSPVVFNFELLSPRLFFPVIVGPRLLSPRILGPRALSPWIVAPIVLSPAILRPIVLSPFILCPFLLSPPILSSSALGGRVLSPALLNPAIISPGAINVEILSPTLLSKRRRRKRDVRLYGKRALMLAARTYI</sequence>
<organism evidence="1 2">
    <name type="scientific">Plectus sambesii</name>
    <dbReference type="NCBI Taxonomy" id="2011161"/>
    <lineage>
        <taxon>Eukaryota</taxon>
        <taxon>Metazoa</taxon>
        <taxon>Ecdysozoa</taxon>
        <taxon>Nematoda</taxon>
        <taxon>Chromadorea</taxon>
        <taxon>Plectida</taxon>
        <taxon>Plectina</taxon>
        <taxon>Plectoidea</taxon>
        <taxon>Plectidae</taxon>
        <taxon>Plectus</taxon>
    </lineage>
</organism>
<dbReference type="WBParaSite" id="PSAMB.scaffold4621size14055.g24756.t1">
    <property type="protein sequence ID" value="PSAMB.scaffold4621size14055.g24756.t1"/>
    <property type="gene ID" value="PSAMB.scaffold4621size14055.g24756"/>
</dbReference>
<evidence type="ECO:0000313" key="2">
    <source>
        <dbReference type="WBParaSite" id="PSAMB.scaffold4621size14055.g24756.t1"/>
    </source>
</evidence>
<dbReference type="InterPro" id="IPR006954">
    <property type="entry name" value="Mlt-10-like"/>
</dbReference>
<accession>A0A914WNY3</accession>
<protein>
    <submittedName>
        <fullName evidence="2">ENTH domain-containing protein</fullName>
    </submittedName>
</protein>
<proteinExistence type="predicted"/>
<keyword evidence="1" id="KW-1185">Reference proteome</keyword>
<evidence type="ECO:0000313" key="1">
    <source>
        <dbReference type="Proteomes" id="UP000887566"/>
    </source>
</evidence>
<dbReference type="Pfam" id="PF04870">
    <property type="entry name" value="Moulting_cycle"/>
    <property type="match status" value="1"/>
</dbReference>
<dbReference type="PANTHER" id="PTHR21523:SF46">
    <property type="entry name" value="MLT-TEN (MLT-10) RELATED"/>
    <property type="match status" value="1"/>
</dbReference>
<reference evidence="2" key="1">
    <citation type="submission" date="2022-11" db="UniProtKB">
        <authorList>
            <consortium name="WormBaseParasite"/>
        </authorList>
    </citation>
    <scope>IDENTIFICATION</scope>
</reference>
<dbReference type="PANTHER" id="PTHR21523">
    <property type="match status" value="1"/>
</dbReference>